<accession>A0A401WQ33</accession>
<protein>
    <recommendedName>
        <fullName evidence="3">Lipoprotein</fullName>
    </recommendedName>
</protein>
<dbReference type="PROSITE" id="PS51257">
    <property type="entry name" value="PROKAR_LIPOPROTEIN"/>
    <property type="match status" value="1"/>
</dbReference>
<proteinExistence type="predicted"/>
<dbReference type="RefSeq" id="WP_124294893.1">
    <property type="nucleotide sequence ID" value="NZ_BDES01000002.1"/>
</dbReference>
<organism evidence="1 2">
    <name type="scientific">Acetobacter pasteurianus NBRC 3188</name>
    <dbReference type="NCBI Taxonomy" id="1226663"/>
    <lineage>
        <taxon>Bacteria</taxon>
        <taxon>Pseudomonadati</taxon>
        <taxon>Pseudomonadota</taxon>
        <taxon>Alphaproteobacteria</taxon>
        <taxon>Acetobacterales</taxon>
        <taxon>Acetobacteraceae</taxon>
        <taxon>Acetobacter</taxon>
    </lineage>
</organism>
<dbReference type="EMBL" id="BDES01000002">
    <property type="protein sequence ID" value="GCD51407.1"/>
    <property type="molecule type" value="Genomic_DNA"/>
</dbReference>
<dbReference type="Proteomes" id="UP000287300">
    <property type="component" value="Unassembled WGS sequence"/>
</dbReference>
<evidence type="ECO:0000313" key="1">
    <source>
        <dbReference type="EMBL" id="GCD51407.1"/>
    </source>
</evidence>
<gene>
    <name evidence="1" type="ORF">NBRC3188_0104</name>
</gene>
<dbReference type="AlphaFoldDB" id="A0A401WQ33"/>
<evidence type="ECO:0000313" key="2">
    <source>
        <dbReference type="Proteomes" id="UP000287300"/>
    </source>
</evidence>
<reference evidence="1 2" key="1">
    <citation type="submission" date="2016-06" db="EMBL/GenBank/DDBJ databases">
        <title>Acetobacter pasteurianus NBRC 3188 whole genome sequencing project.</title>
        <authorList>
            <person name="Matsutani M."/>
            <person name="Shiwa Y."/>
            <person name="Okamoto-Kainuma A."/>
            <person name="Ishikawa M."/>
            <person name="Koizumi Y."/>
            <person name="Yoshikawa H."/>
            <person name="Yakushi T."/>
            <person name="Matsushita K."/>
        </authorList>
    </citation>
    <scope>NUCLEOTIDE SEQUENCE [LARGE SCALE GENOMIC DNA]</scope>
    <source>
        <strain evidence="1 2">NBRC 3188</strain>
    </source>
</reference>
<name>A0A401WQ33_ACEPA</name>
<evidence type="ECO:0008006" key="3">
    <source>
        <dbReference type="Google" id="ProtNLM"/>
    </source>
</evidence>
<comment type="caution">
    <text evidence="1">The sequence shown here is derived from an EMBL/GenBank/DDBJ whole genome shotgun (WGS) entry which is preliminary data.</text>
</comment>
<sequence length="111" mass="12456">MKILKYSGLVCALGMLAGCSGGEPSKEEVKDYIIQQGLSQAFLFQHPSVEQRAKAVEQLNKAVDLQSYECKAVEGFKKVWDCKLNYMVNNQPQTNTVRFNRDDSGKIHGQE</sequence>